<dbReference type="OrthoDB" id="1562195at2759"/>
<evidence type="ECO:0000256" key="1">
    <source>
        <dbReference type="SAM" id="MobiDB-lite"/>
    </source>
</evidence>
<dbReference type="STRING" id="3076.A0A2P6TC03"/>
<accession>A0A2P6TC03</accession>
<comment type="caution">
    <text evidence="3">The sequence shown here is derived from an EMBL/GenBank/DDBJ whole genome shotgun (WGS) entry which is preliminary data.</text>
</comment>
<feature type="compositionally biased region" description="Basic and acidic residues" evidence="1">
    <location>
        <begin position="13"/>
        <end position="38"/>
    </location>
</feature>
<feature type="region of interest" description="Disordered" evidence="1">
    <location>
        <begin position="84"/>
        <end position="197"/>
    </location>
</feature>
<dbReference type="PANTHER" id="PTHR12722">
    <property type="entry name" value="XAP-5 PROTEIN-RELATED"/>
    <property type="match status" value="1"/>
</dbReference>
<feature type="compositionally biased region" description="Basic and acidic residues" evidence="1">
    <location>
        <begin position="84"/>
        <end position="122"/>
    </location>
</feature>
<feature type="compositionally biased region" description="Basic and acidic residues" evidence="1">
    <location>
        <begin position="175"/>
        <end position="197"/>
    </location>
</feature>
<evidence type="ECO:0000259" key="2">
    <source>
        <dbReference type="Pfam" id="PF04921"/>
    </source>
</evidence>
<evidence type="ECO:0000313" key="3">
    <source>
        <dbReference type="EMBL" id="PRW18417.1"/>
    </source>
</evidence>
<sequence length="360" mass="40910">MSGYGMGGYVGSSKDKKRIEQQLKEREEQHKKFEEAKKAAAAGAGLRQFGAASSEAIEAAFKNETIGLVTREQFVEKRQTIEERLKEEEKRRRHEAEEEALREKERQRAKKAKTEQKHKLSFDDGFGDEEEEEEEEAAEAAKPSTSGRNGSSGNGGGGSDREDGEGASRPRYSRLGKDPTVRTDFLPDKDRQREEDELREKLKEEYALRQAAIKAEPLEIIYSYYNGTGHRRAITVRKGDTVGQFLKAVVEQLMPQFREMRTASAGNLMYVKEDIILPHTISFYDLIVNKAMGKSGPLFQFDLHEHAAAAFDPRVKSQDSHAGKVVDRHWYSKNKHIYPASRWAPFDEAKQYVKEGDKPH</sequence>
<name>A0A2P6TC03_CHLSO</name>
<dbReference type="Proteomes" id="UP000239899">
    <property type="component" value="Unassembled WGS sequence"/>
</dbReference>
<dbReference type="Pfam" id="PF04921">
    <property type="entry name" value="XAP5"/>
    <property type="match status" value="1"/>
</dbReference>
<feature type="compositionally biased region" description="Gly residues" evidence="1">
    <location>
        <begin position="1"/>
        <end position="10"/>
    </location>
</feature>
<dbReference type="InterPro" id="IPR007005">
    <property type="entry name" value="XAP5"/>
</dbReference>
<feature type="domain" description="FAM50A/XAP5 C-terminal" evidence="2">
    <location>
        <begin position="217"/>
        <end position="354"/>
    </location>
</feature>
<reference evidence="3 4" key="1">
    <citation type="journal article" date="2018" name="Plant J.">
        <title>Genome sequences of Chlorella sorokiniana UTEX 1602 and Micractinium conductrix SAG 241.80: implications to maltose excretion by a green alga.</title>
        <authorList>
            <person name="Arriola M.B."/>
            <person name="Velmurugan N."/>
            <person name="Zhang Y."/>
            <person name="Plunkett M.H."/>
            <person name="Hondzo H."/>
            <person name="Barney B.M."/>
        </authorList>
    </citation>
    <scope>NUCLEOTIDE SEQUENCE [LARGE SCALE GENOMIC DNA]</scope>
    <source>
        <strain evidence="4">UTEX 1602</strain>
    </source>
</reference>
<protein>
    <submittedName>
        <fullName evidence="3">XAP5 CIRCADIAN TIMEKEEPER</fullName>
    </submittedName>
</protein>
<dbReference type="EMBL" id="LHPG02000026">
    <property type="protein sequence ID" value="PRW18417.1"/>
    <property type="molecule type" value="Genomic_DNA"/>
</dbReference>
<dbReference type="GO" id="GO:0005634">
    <property type="term" value="C:nucleus"/>
    <property type="evidence" value="ECO:0007669"/>
    <property type="project" value="InterPro"/>
</dbReference>
<dbReference type="AlphaFoldDB" id="A0A2P6TC03"/>
<proteinExistence type="predicted"/>
<feature type="compositionally biased region" description="Acidic residues" evidence="1">
    <location>
        <begin position="125"/>
        <end position="138"/>
    </location>
</feature>
<keyword evidence="4" id="KW-1185">Reference proteome</keyword>
<evidence type="ECO:0000313" key="4">
    <source>
        <dbReference type="Proteomes" id="UP000239899"/>
    </source>
</evidence>
<feature type="compositionally biased region" description="Basic and acidic residues" evidence="1">
    <location>
        <begin position="159"/>
        <end position="168"/>
    </location>
</feature>
<dbReference type="InterPro" id="IPR048337">
    <property type="entry name" value="FAM50A/XAP5_C"/>
</dbReference>
<gene>
    <name evidence="3" type="ORF">C2E21_9371</name>
</gene>
<dbReference type="GO" id="GO:0006325">
    <property type="term" value="P:chromatin organization"/>
    <property type="evidence" value="ECO:0007669"/>
    <property type="project" value="TreeGrafter"/>
</dbReference>
<dbReference type="PANTHER" id="PTHR12722:SF0">
    <property type="entry name" value="PROTEIN FAM50A"/>
    <property type="match status" value="1"/>
</dbReference>
<organism evidence="3 4">
    <name type="scientific">Chlorella sorokiniana</name>
    <name type="common">Freshwater green alga</name>
    <dbReference type="NCBI Taxonomy" id="3076"/>
    <lineage>
        <taxon>Eukaryota</taxon>
        <taxon>Viridiplantae</taxon>
        <taxon>Chlorophyta</taxon>
        <taxon>core chlorophytes</taxon>
        <taxon>Trebouxiophyceae</taxon>
        <taxon>Chlorellales</taxon>
        <taxon>Chlorellaceae</taxon>
        <taxon>Chlorella clade</taxon>
        <taxon>Chlorella</taxon>
    </lineage>
</organism>
<feature type="region of interest" description="Disordered" evidence="1">
    <location>
        <begin position="1"/>
        <end position="43"/>
    </location>
</feature>